<evidence type="ECO:0000259" key="2">
    <source>
        <dbReference type="PROSITE" id="PS50878"/>
    </source>
</evidence>
<dbReference type="PANTHER" id="PTHR33050">
    <property type="entry name" value="REVERSE TRANSCRIPTASE DOMAIN-CONTAINING PROTEIN"/>
    <property type="match status" value="1"/>
</dbReference>
<comment type="caution">
    <text evidence="3">The sequence shown here is derived from an EMBL/GenBank/DDBJ whole genome shotgun (WGS) entry which is preliminary data.</text>
</comment>
<proteinExistence type="predicted"/>
<dbReference type="Pfam" id="PF00078">
    <property type="entry name" value="RVT_1"/>
    <property type="match status" value="1"/>
</dbReference>
<dbReference type="PROSITE" id="PS50878">
    <property type="entry name" value="RT_POL"/>
    <property type="match status" value="1"/>
</dbReference>
<dbReference type="SUPFAM" id="SSF56672">
    <property type="entry name" value="DNA/RNA polymerases"/>
    <property type="match status" value="1"/>
</dbReference>
<evidence type="ECO:0000313" key="4">
    <source>
        <dbReference type="Proteomes" id="UP001190700"/>
    </source>
</evidence>
<dbReference type="InterPro" id="IPR043502">
    <property type="entry name" value="DNA/RNA_pol_sf"/>
</dbReference>
<sequence length="364" mass="41036">MKWLRQPPPWFDHGVSLLDATPLQQIWLDKEKARALGTGAWGRATKRQHVSRAFLVKKPGENKWRLVVDFRWMNSFCVKSKVKMETLKKLCRLAEPNDWCFSFDLQDGYHAVGIDPDFQKYMQFDLQGELFQCTALPFGWSDAPRIFVKFMKVLVEALRWPGAAEDRRELLKLKNGRVAAPRYEVRRRAGGVHRDLRRRGARVLPYMDDFLILTSTEEEAFVQRERVRRVLARLGLTQNEKKGQWEPGQIIEHAPRSGGEEVAVGKTAGSLQWAVPVDLPCGTGGETVPSRAIFRALDQAELGGESKAEATVTTRSGVVASTAGDEPVEREKNMEESDEGETPHRQLPACLGGCAEPQQGGERV</sequence>
<feature type="domain" description="Reverse transcriptase" evidence="2">
    <location>
        <begin position="37"/>
        <end position="268"/>
    </location>
</feature>
<feature type="region of interest" description="Disordered" evidence="1">
    <location>
        <begin position="303"/>
        <end position="364"/>
    </location>
</feature>
<organism evidence="3 4">
    <name type="scientific">Cymbomonas tetramitiformis</name>
    <dbReference type="NCBI Taxonomy" id="36881"/>
    <lineage>
        <taxon>Eukaryota</taxon>
        <taxon>Viridiplantae</taxon>
        <taxon>Chlorophyta</taxon>
        <taxon>Pyramimonadophyceae</taxon>
        <taxon>Pyramimonadales</taxon>
        <taxon>Pyramimonadaceae</taxon>
        <taxon>Cymbomonas</taxon>
    </lineage>
</organism>
<dbReference type="PANTHER" id="PTHR33050:SF7">
    <property type="entry name" value="RIBONUCLEASE H"/>
    <property type="match status" value="1"/>
</dbReference>
<dbReference type="InterPro" id="IPR043128">
    <property type="entry name" value="Rev_trsase/Diguanyl_cyclase"/>
</dbReference>
<accession>A0AAE0H4I4</accession>
<gene>
    <name evidence="3" type="ORF">CYMTET_2812</name>
</gene>
<dbReference type="Gene3D" id="3.30.70.270">
    <property type="match status" value="1"/>
</dbReference>
<reference evidence="3 4" key="1">
    <citation type="journal article" date="2015" name="Genome Biol. Evol.">
        <title>Comparative Genomics of a Bacterivorous Green Alga Reveals Evolutionary Causalities and Consequences of Phago-Mixotrophic Mode of Nutrition.</title>
        <authorList>
            <person name="Burns J.A."/>
            <person name="Paasch A."/>
            <person name="Narechania A."/>
            <person name="Kim E."/>
        </authorList>
    </citation>
    <scope>NUCLEOTIDE SEQUENCE [LARGE SCALE GENOMIC DNA]</scope>
    <source>
        <strain evidence="3 4">PLY_AMNH</strain>
    </source>
</reference>
<evidence type="ECO:0000313" key="3">
    <source>
        <dbReference type="EMBL" id="KAK3289777.1"/>
    </source>
</evidence>
<evidence type="ECO:0000256" key="1">
    <source>
        <dbReference type="SAM" id="MobiDB-lite"/>
    </source>
</evidence>
<protein>
    <recommendedName>
        <fullName evidence="2">Reverse transcriptase domain-containing protein</fullName>
    </recommendedName>
</protein>
<dbReference type="Gene3D" id="3.10.10.10">
    <property type="entry name" value="HIV Type 1 Reverse Transcriptase, subunit A, domain 1"/>
    <property type="match status" value="1"/>
</dbReference>
<dbReference type="Proteomes" id="UP001190700">
    <property type="component" value="Unassembled WGS sequence"/>
</dbReference>
<keyword evidence="4" id="KW-1185">Reference proteome</keyword>
<dbReference type="InterPro" id="IPR000477">
    <property type="entry name" value="RT_dom"/>
</dbReference>
<name>A0AAE0H4I4_9CHLO</name>
<dbReference type="EMBL" id="LGRX02000044">
    <property type="protein sequence ID" value="KAK3289777.1"/>
    <property type="molecule type" value="Genomic_DNA"/>
</dbReference>
<dbReference type="AlphaFoldDB" id="A0AAE0H4I4"/>
<dbReference type="InterPro" id="IPR052055">
    <property type="entry name" value="Hepadnavirus_pol/RT"/>
</dbReference>